<sequence>MRSYHVVVAFQWDKTRVLPNVEEKCMQPPTPVVQSALSTGSSFFMARISISGYNWVAFSSETRHSYRHMLKIVFNRGDFQRRNVDLVTSRHPHLQTLPTLIANAPVDGALQRASYSGHSDDGLLLPHNRFLTSFQTNEFVDGGLSERTAVPTFQQNRAHGDWFRGTTHPKPKKNPTTEIYPVRLEL</sequence>
<name>A0AAI9VDV8_9PEZI</name>
<reference evidence="1" key="1">
    <citation type="submission" date="2016-11" db="EMBL/GenBank/DDBJ databases">
        <title>The genome sequence of Colletotrichum cuscutae.</title>
        <authorList>
            <person name="Baroncelli R."/>
        </authorList>
    </citation>
    <scope>NUCLEOTIDE SEQUENCE</scope>
    <source>
        <strain evidence="1">IMI 304802</strain>
    </source>
</reference>
<comment type="caution">
    <text evidence="1">The sequence shown here is derived from an EMBL/GenBank/DDBJ whole genome shotgun (WGS) entry which is preliminary data.</text>
</comment>
<keyword evidence="2" id="KW-1185">Reference proteome</keyword>
<organism evidence="1 2">
    <name type="scientific">Colletotrichum cuscutae</name>
    <dbReference type="NCBI Taxonomy" id="1209917"/>
    <lineage>
        <taxon>Eukaryota</taxon>
        <taxon>Fungi</taxon>
        <taxon>Dikarya</taxon>
        <taxon>Ascomycota</taxon>
        <taxon>Pezizomycotina</taxon>
        <taxon>Sordariomycetes</taxon>
        <taxon>Hypocreomycetidae</taxon>
        <taxon>Glomerellales</taxon>
        <taxon>Glomerellaceae</taxon>
        <taxon>Colletotrichum</taxon>
        <taxon>Colletotrichum acutatum species complex</taxon>
    </lineage>
</organism>
<protein>
    <submittedName>
        <fullName evidence="1">Uncharacterized protein</fullName>
    </submittedName>
</protein>
<proteinExistence type="predicted"/>
<dbReference type="EMBL" id="MPDP01000101">
    <property type="protein sequence ID" value="KAK1481432.1"/>
    <property type="molecule type" value="Genomic_DNA"/>
</dbReference>
<gene>
    <name evidence="1" type="ORF">CCUS01_04545</name>
</gene>
<accession>A0AAI9VDV8</accession>
<dbReference type="Proteomes" id="UP001239213">
    <property type="component" value="Unassembled WGS sequence"/>
</dbReference>
<evidence type="ECO:0000313" key="2">
    <source>
        <dbReference type="Proteomes" id="UP001239213"/>
    </source>
</evidence>
<evidence type="ECO:0000313" key="1">
    <source>
        <dbReference type="EMBL" id="KAK1481432.1"/>
    </source>
</evidence>
<dbReference type="AlphaFoldDB" id="A0AAI9VDV8"/>